<gene>
    <name evidence="1" type="ORF">HNQ44_001320</name>
</gene>
<accession>A0A7W8CR45</accession>
<dbReference type="AlphaFoldDB" id="A0A7W8CR45"/>
<dbReference type="OrthoDB" id="2452327at2"/>
<dbReference type="EMBL" id="JACHHE010000003">
    <property type="protein sequence ID" value="MBB5179896.1"/>
    <property type="molecule type" value="Genomic_DNA"/>
</dbReference>
<name>A0A7W8CR45_9BACL</name>
<dbReference type="Proteomes" id="UP000525923">
    <property type="component" value="Unassembled WGS sequence"/>
</dbReference>
<sequence length="113" mass="13533">MHYQLNLQLSRMNKDYYWLFRSEENTITVFNEVLETFKQYEPQNAFAFMQEAQREIEETGTSNTVHIEVVKVDRKVIIRSASYNGMSYDDRYFQEIYNILTERLGVPEEETAV</sequence>
<evidence type="ECO:0000313" key="1">
    <source>
        <dbReference type="EMBL" id="MBB5179896.1"/>
    </source>
</evidence>
<dbReference type="RefSeq" id="WP_135502783.1">
    <property type="nucleotide sequence ID" value="NZ_CP181055.1"/>
</dbReference>
<keyword evidence="2" id="KW-1185">Reference proteome</keyword>
<organism evidence="1 2">
    <name type="scientific">Planococcus koreensis</name>
    <dbReference type="NCBI Taxonomy" id="112331"/>
    <lineage>
        <taxon>Bacteria</taxon>
        <taxon>Bacillati</taxon>
        <taxon>Bacillota</taxon>
        <taxon>Bacilli</taxon>
        <taxon>Bacillales</taxon>
        <taxon>Caryophanaceae</taxon>
        <taxon>Planococcus</taxon>
    </lineage>
</organism>
<comment type="caution">
    <text evidence="1">The sequence shown here is derived from an EMBL/GenBank/DDBJ whole genome shotgun (WGS) entry which is preliminary data.</text>
</comment>
<protein>
    <submittedName>
        <fullName evidence="1">Uncharacterized protein</fullName>
    </submittedName>
</protein>
<reference evidence="1 2" key="1">
    <citation type="submission" date="2020-08" db="EMBL/GenBank/DDBJ databases">
        <title>Genomic Encyclopedia of Type Strains, Phase IV (KMG-IV): sequencing the most valuable type-strain genomes for metagenomic binning, comparative biology and taxonomic classification.</title>
        <authorList>
            <person name="Goeker M."/>
        </authorList>
    </citation>
    <scope>NUCLEOTIDE SEQUENCE [LARGE SCALE GENOMIC DNA]</scope>
    <source>
        <strain evidence="1 2">DSM 15895</strain>
    </source>
</reference>
<proteinExistence type="predicted"/>
<evidence type="ECO:0000313" key="2">
    <source>
        <dbReference type="Proteomes" id="UP000525923"/>
    </source>
</evidence>